<accession>A0A420MMX7</accession>
<dbReference type="AlphaFoldDB" id="A0A420MMX7"/>
<evidence type="ECO:0000313" key="2">
    <source>
        <dbReference type="Proteomes" id="UP000285860"/>
    </source>
</evidence>
<protein>
    <submittedName>
        <fullName evidence="1">Uncharacterized protein</fullName>
    </submittedName>
</protein>
<comment type="caution">
    <text evidence="1">The sequence shown here is derived from an EMBL/GenBank/DDBJ whole genome shotgun (WGS) entry which is preliminary data.</text>
</comment>
<evidence type="ECO:0000313" key="1">
    <source>
        <dbReference type="EMBL" id="RKK69386.1"/>
    </source>
</evidence>
<name>A0A420MMX7_FUSOX</name>
<dbReference type="EMBL" id="MRCY01001613">
    <property type="protein sequence ID" value="RKK69386.1"/>
    <property type="molecule type" value="Genomic_DNA"/>
</dbReference>
<gene>
    <name evidence="1" type="ORF">BFJ68_g18445</name>
</gene>
<dbReference type="Proteomes" id="UP000285860">
    <property type="component" value="Unassembled WGS sequence"/>
</dbReference>
<organism evidence="1 2">
    <name type="scientific">Fusarium oxysporum</name>
    <name type="common">Fusarium vascular wilt</name>
    <dbReference type="NCBI Taxonomy" id="5507"/>
    <lineage>
        <taxon>Eukaryota</taxon>
        <taxon>Fungi</taxon>
        <taxon>Dikarya</taxon>
        <taxon>Ascomycota</taxon>
        <taxon>Pezizomycotina</taxon>
        <taxon>Sordariomycetes</taxon>
        <taxon>Hypocreomycetidae</taxon>
        <taxon>Hypocreales</taxon>
        <taxon>Nectriaceae</taxon>
        <taxon>Fusarium</taxon>
        <taxon>Fusarium oxysporum species complex</taxon>
    </lineage>
</organism>
<proteinExistence type="predicted"/>
<sequence length="30" mass="3517">MTKFVRHSRSKHITRGFYDAKRSSLHGAQN</sequence>
<reference evidence="1 2" key="1">
    <citation type="journal article" date="2018" name="Sci. Rep.">
        <title>Characterisation of pathogen-specific regions and novel effector candidates in Fusarium oxysporum f. sp. cepae.</title>
        <authorList>
            <person name="Armitage A.D."/>
            <person name="Taylor A."/>
            <person name="Sobczyk M.K."/>
            <person name="Baxter L."/>
            <person name="Greenfield B.P."/>
            <person name="Bates H.J."/>
            <person name="Wilson F."/>
            <person name="Jackson A.C."/>
            <person name="Ott S."/>
            <person name="Harrison R.J."/>
            <person name="Clarkson J.P."/>
        </authorList>
    </citation>
    <scope>NUCLEOTIDE SEQUENCE [LARGE SCALE GENOMIC DNA]</scope>
    <source>
        <strain evidence="1 2">Fo_A28</strain>
    </source>
</reference>